<dbReference type="Proteomes" id="UP000256964">
    <property type="component" value="Unassembled WGS sequence"/>
</dbReference>
<reference evidence="3 4" key="1">
    <citation type="journal article" date="2018" name="Biotechnol. Biofuels">
        <title>Integrative visual omics of the white-rot fungus Polyporus brumalis exposes the biotechnological potential of its oxidative enzymes for delignifying raw plant biomass.</title>
        <authorList>
            <person name="Miyauchi S."/>
            <person name="Rancon A."/>
            <person name="Drula E."/>
            <person name="Hage H."/>
            <person name="Chaduli D."/>
            <person name="Favel A."/>
            <person name="Grisel S."/>
            <person name="Henrissat B."/>
            <person name="Herpoel-Gimbert I."/>
            <person name="Ruiz-Duenas F.J."/>
            <person name="Chevret D."/>
            <person name="Hainaut M."/>
            <person name="Lin J."/>
            <person name="Wang M."/>
            <person name="Pangilinan J."/>
            <person name="Lipzen A."/>
            <person name="Lesage-Meessen L."/>
            <person name="Navarro D."/>
            <person name="Riley R."/>
            <person name="Grigoriev I.V."/>
            <person name="Zhou S."/>
            <person name="Raouche S."/>
            <person name="Rosso M.N."/>
        </authorList>
    </citation>
    <scope>NUCLEOTIDE SEQUENCE [LARGE SCALE GENOMIC DNA]</scope>
    <source>
        <strain evidence="3 4">BRFM 1820</strain>
    </source>
</reference>
<dbReference type="PANTHER" id="PTHR46018">
    <property type="entry name" value="ZINC PHOSPHODIESTERASE ELAC PROTEIN 1"/>
    <property type="match status" value="1"/>
</dbReference>
<evidence type="ECO:0000256" key="2">
    <source>
        <dbReference type="SAM" id="SignalP"/>
    </source>
</evidence>
<dbReference type="STRING" id="139420.A0A371CTE4"/>
<feature type="chain" id="PRO_5016935016" description="Metallo-beta-lactamase domain-containing protein" evidence="2">
    <location>
        <begin position="19"/>
        <end position="456"/>
    </location>
</feature>
<feature type="region of interest" description="Disordered" evidence="1">
    <location>
        <begin position="399"/>
        <end position="456"/>
    </location>
</feature>
<organism evidence="3 4">
    <name type="scientific">Lentinus brumalis</name>
    <dbReference type="NCBI Taxonomy" id="2498619"/>
    <lineage>
        <taxon>Eukaryota</taxon>
        <taxon>Fungi</taxon>
        <taxon>Dikarya</taxon>
        <taxon>Basidiomycota</taxon>
        <taxon>Agaricomycotina</taxon>
        <taxon>Agaricomycetes</taxon>
        <taxon>Polyporales</taxon>
        <taxon>Polyporaceae</taxon>
        <taxon>Lentinus</taxon>
    </lineage>
</organism>
<dbReference type="InterPro" id="IPR036866">
    <property type="entry name" value="RibonucZ/Hydroxyglut_hydro"/>
</dbReference>
<feature type="compositionally biased region" description="Basic and acidic residues" evidence="1">
    <location>
        <begin position="419"/>
        <end position="437"/>
    </location>
</feature>
<gene>
    <name evidence="3" type="ORF">OH76DRAFT_1410082</name>
</gene>
<accession>A0A371CTE4</accession>
<keyword evidence="4" id="KW-1185">Reference proteome</keyword>
<dbReference type="GO" id="GO:0005634">
    <property type="term" value="C:nucleus"/>
    <property type="evidence" value="ECO:0007669"/>
    <property type="project" value="TreeGrafter"/>
</dbReference>
<keyword evidence="2" id="KW-0732">Signal</keyword>
<feature type="compositionally biased region" description="Low complexity" evidence="1">
    <location>
        <begin position="23"/>
        <end position="35"/>
    </location>
</feature>
<feature type="region of interest" description="Disordered" evidence="1">
    <location>
        <begin position="326"/>
        <end position="369"/>
    </location>
</feature>
<dbReference type="OrthoDB" id="527344at2759"/>
<evidence type="ECO:0000256" key="1">
    <source>
        <dbReference type="SAM" id="MobiDB-lite"/>
    </source>
</evidence>
<feature type="signal peptide" evidence="2">
    <location>
        <begin position="1"/>
        <end position="18"/>
    </location>
</feature>
<sequence>MHADHVMGTLTFLRTVLGAPPAASSSSPSATVPAPNRRAPQVDIYGPRGIRRMLRMLWYSTHTHSQHAFAVHELLFAGQEPSVAAEVKDGDANPVDVRGESECVGRDIWCDQDGFWKGVVSHNPKYNHYGVVVDAGPILHRDPCIGYIIREVPPTPFHPSSRLPRKLVILGDTHDPSPLIPLIHADPAFALALPEIDVHGTGTRVRIPVSLLVHEATDAYMPRRIDPDERTGRNRTQESVLAKTVQRGHSTPAMAGAFAKRIGAERLVMNHIGARFPAPSEYGPQIRERFRAACVREIERQAAEAWVARGHAGARPQAAWDYLSVVVPPNPRRDPPEEPEGAQGAGGEAEERGGAGEDSEGDNEGDEAGSVVSVNMGEVDAEAVVAGSSGAVADVEVHSMSMHHERHRRGRGRGGGGRGRGDRGHDRGRGGRGEGRGRRYHGSGEAGGSGNRHGRP</sequence>
<dbReference type="AlphaFoldDB" id="A0A371CTE4"/>
<name>A0A371CTE4_9APHY</name>
<feature type="compositionally biased region" description="Acidic residues" evidence="1">
    <location>
        <begin position="357"/>
        <end position="367"/>
    </location>
</feature>
<dbReference type="PANTHER" id="PTHR46018:SF2">
    <property type="entry name" value="ZINC PHOSPHODIESTERASE ELAC PROTEIN 1"/>
    <property type="match status" value="1"/>
</dbReference>
<dbReference type="EMBL" id="KZ857463">
    <property type="protein sequence ID" value="RDX43551.1"/>
    <property type="molecule type" value="Genomic_DNA"/>
</dbReference>
<evidence type="ECO:0000313" key="4">
    <source>
        <dbReference type="Proteomes" id="UP000256964"/>
    </source>
</evidence>
<evidence type="ECO:0008006" key="5">
    <source>
        <dbReference type="Google" id="ProtNLM"/>
    </source>
</evidence>
<dbReference type="GO" id="GO:0042781">
    <property type="term" value="F:3'-tRNA processing endoribonuclease activity"/>
    <property type="evidence" value="ECO:0007669"/>
    <property type="project" value="TreeGrafter"/>
</dbReference>
<evidence type="ECO:0000313" key="3">
    <source>
        <dbReference type="EMBL" id="RDX43551.1"/>
    </source>
</evidence>
<feature type="compositionally biased region" description="Gly residues" evidence="1">
    <location>
        <begin position="444"/>
        <end position="456"/>
    </location>
</feature>
<dbReference type="SUPFAM" id="SSF56281">
    <property type="entry name" value="Metallo-hydrolase/oxidoreductase"/>
    <property type="match status" value="1"/>
</dbReference>
<dbReference type="Gene3D" id="3.60.15.10">
    <property type="entry name" value="Ribonuclease Z/Hydroxyacylglutathione hydrolase-like"/>
    <property type="match status" value="1"/>
</dbReference>
<feature type="region of interest" description="Disordered" evidence="1">
    <location>
        <begin position="23"/>
        <end position="42"/>
    </location>
</feature>
<protein>
    <recommendedName>
        <fullName evidence="5">Metallo-beta-lactamase domain-containing protein</fullName>
    </recommendedName>
</protein>
<proteinExistence type="predicted"/>